<protein>
    <recommendedName>
        <fullName evidence="4">LysR substrate-binding domain-containing protein</fullName>
    </recommendedName>
</protein>
<dbReference type="InterPro" id="IPR005119">
    <property type="entry name" value="LysR_subst-bd"/>
</dbReference>
<dbReference type="PANTHER" id="PTHR30126">
    <property type="entry name" value="HTH-TYPE TRANSCRIPTIONAL REGULATOR"/>
    <property type="match status" value="1"/>
</dbReference>
<dbReference type="Pfam" id="PF03466">
    <property type="entry name" value="LysR_substrate"/>
    <property type="match status" value="1"/>
</dbReference>
<evidence type="ECO:0000256" key="3">
    <source>
        <dbReference type="ARBA" id="ARBA00023163"/>
    </source>
</evidence>
<proteinExistence type="inferred from homology"/>
<sequence>MSSDSLVLRLGASATLSGYVLPVLLASLQRHLPGLQVQLRHLPTGQVADCLRRGELDLGFVEGLERCPRLHYEHLLHDELVAVRQATPGGPPPRPLPLAQVLAGPLALREPGSGTLACIEQHLRQAHGVELAALPQVRYLPQLAAIKERLLAAPGTIGLLPRRAVARELLAGALEEVWVLGLRLTRPLVSVRRPDQPLPPAAARLLTLCRERYGSLS</sequence>
<gene>
    <name evidence="5" type="ORF">FNT36_24415</name>
</gene>
<dbReference type="AlphaFoldDB" id="A0A558BKG0"/>
<evidence type="ECO:0000259" key="4">
    <source>
        <dbReference type="Pfam" id="PF03466"/>
    </source>
</evidence>
<organism evidence="5 6">
    <name type="scientific">Hymenobacter setariae</name>
    <dbReference type="NCBI Taxonomy" id="2594794"/>
    <lineage>
        <taxon>Bacteria</taxon>
        <taxon>Pseudomonadati</taxon>
        <taxon>Bacteroidota</taxon>
        <taxon>Cytophagia</taxon>
        <taxon>Cytophagales</taxon>
        <taxon>Hymenobacteraceae</taxon>
        <taxon>Hymenobacter</taxon>
    </lineage>
</organism>
<comment type="similarity">
    <text evidence="1">Belongs to the LysR transcriptional regulatory family.</text>
</comment>
<keyword evidence="6" id="KW-1185">Reference proteome</keyword>
<dbReference type="SUPFAM" id="SSF53850">
    <property type="entry name" value="Periplasmic binding protein-like II"/>
    <property type="match status" value="1"/>
</dbReference>
<evidence type="ECO:0000256" key="2">
    <source>
        <dbReference type="ARBA" id="ARBA00023015"/>
    </source>
</evidence>
<dbReference type="RefSeq" id="WP_144853205.1">
    <property type="nucleotide sequence ID" value="NZ_VMRJ01000008.1"/>
</dbReference>
<dbReference type="GO" id="GO:0000976">
    <property type="term" value="F:transcription cis-regulatory region binding"/>
    <property type="evidence" value="ECO:0007669"/>
    <property type="project" value="TreeGrafter"/>
</dbReference>
<evidence type="ECO:0000313" key="5">
    <source>
        <dbReference type="EMBL" id="TVT37010.1"/>
    </source>
</evidence>
<evidence type="ECO:0000256" key="1">
    <source>
        <dbReference type="ARBA" id="ARBA00009437"/>
    </source>
</evidence>
<dbReference type="Gene3D" id="3.40.190.290">
    <property type="match status" value="1"/>
</dbReference>
<comment type="caution">
    <text evidence="5">The sequence shown here is derived from an EMBL/GenBank/DDBJ whole genome shotgun (WGS) entry which is preliminary data.</text>
</comment>
<keyword evidence="3" id="KW-0804">Transcription</keyword>
<accession>A0A558BKG0</accession>
<evidence type="ECO:0000313" key="6">
    <source>
        <dbReference type="Proteomes" id="UP000317624"/>
    </source>
</evidence>
<feature type="domain" description="LysR substrate-binding" evidence="4">
    <location>
        <begin position="7"/>
        <end position="212"/>
    </location>
</feature>
<keyword evidence="2" id="KW-0805">Transcription regulation</keyword>
<dbReference type="Proteomes" id="UP000317624">
    <property type="component" value="Unassembled WGS sequence"/>
</dbReference>
<dbReference type="OrthoDB" id="9808620at2"/>
<dbReference type="PANTHER" id="PTHR30126:SF39">
    <property type="entry name" value="HTH-TYPE TRANSCRIPTIONAL REGULATOR CYSL"/>
    <property type="match status" value="1"/>
</dbReference>
<dbReference type="EMBL" id="VMRJ01000008">
    <property type="protein sequence ID" value="TVT37010.1"/>
    <property type="molecule type" value="Genomic_DNA"/>
</dbReference>
<name>A0A558BKG0_9BACT</name>
<reference evidence="5 6" key="1">
    <citation type="submission" date="2019-07" db="EMBL/GenBank/DDBJ databases">
        <title>Hymenobacter sp. straun FUR1 Genome sequencing and assembly.</title>
        <authorList>
            <person name="Chhetri G."/>
        </authorList>
    </citation>
    <scope>NUCLEOTIDE SEQUENCE [LARGE SCALE GENOMIC DNA]</scope>
    <source>
        <strain evidence="5 6">Fur1</strain>
    </source>
</reference>
<dbReference type="GO" id="GO:0006355">
    <property type="term" value="P:regulation of DNA-templated transcription"/>
    <property type="evidence" value="ECO:0007669"/>
    <property type="project" value="TreeGrafter"/>
</dbReference>